<feature type="region of interest" description="Disordered" evidence="1">
    <location>
        <begin position="71"/>
        <end position="101"/>
    </location>
</feature>
<gene>
    <name evidence="2" type="ORF">GH714_009980</name>
</gene>
<dbReference type="AlphaFoldDB" id="A0A6A6NGC0"/>
<dbReference type="Proteomes" id="UP000467840">
    <property type="component" value="Chromosome 5"/>
</dbReference>
<comment type="caution">
    <text evidence="2">The sequence shown here is derived from an EMBL/GenBank/DDBJ whole genome shotgun (WGS) entry which is preliminary data.</text>
</comment>
<evidence type="ECO:0000313" key="2">
    <source>
        <dbReference type="EMBL" id="KAF2324204.1"/>
    </source>
</evidence>
<organism evidence="2 3">
    <name type="scientific">Hevea brasiliensis</name>
    <name type="common">Para rubber tree</name>
    <name type="synonym">Siphonia brasiliensis</name>
    <dbReference type="NCBI Taxonomy" id="3981"/>
    <lineage>
        <taxon>Eukaryota</taxon>
        <taxon>Viridiplantae</taxon>
        <taxon>Streptophyta</taxon>
        <taxon>Embryophyta</taxon>
        <taxon>Tracheophyta</taxon>
        <taxon>Spermatophyta</taxon>
        <taxon>Magnoliopsida</taxon>
        <taxon>eudicotyledons</taxon>
        <taxon>Gunneridae</taxon>
        <taxon>Pentapetalae</taxon>
        <taxon>rosids</taxon>
        <taxon>fabids</taxon>
        <taxon>Malpighiales</taxon>
        <taxon>Euphorbiaceae</taxon>
        <taxon>Crotonoideae</taxon>
        <taxon>Micrandreae</taxon>
        <taxon>Hevea</taxon>
    </lineage>
</organism>
<feature type="compositionally biased region" description="Acidic residues" evidence="1">
    <location>
        <begin position="24"/>
        <end position="39"/>
    </location>
</feature>
<protein>
    <submittedName>
        <fullName evidence="2">Uncharacterized protein</fullName>
    </submittedName>
</protein>
<accession>A0A6A6NGC0</accession>
<evidence type="ECO:0000256" key="1">
    <source>
        <dbReference type="SAM" id="MobiDB-lite"/>
    </source>
</evidence>
<reference evidence="2 3" key="1">
    <citation type="journal article" date="2020" name="Mol. Plant">
        <title>The Chromosome-Based Rubber Tree Genome Provides New Insights into Spurge Genome Evolution and Rubber Biosynthesis.</title>
        <authorList>
            <person name="Liu J."/>
            <person name="Shi C."/>
            <person name="Shi C.C."/>
            <person name="Li W."/>
            <person name="Zhang Q.J."/>
            <person name="Zhang Y."/>
            <person name="Li K."/>
            <person name="Lu H.F."/>
            <person name="Shi C."/>
            <person name="Zhu S.T."/>
            <person name="Xiao Z.Y."/>
            <person name="Nan H."/>
            <person name="Yue Y."/>
            <person name="Zhu X.G."/>
            <person name="Wu Y."/>
            <person name="Hong X.N."/>
            <person name="Fan G.Y."/>
            <person name="Tong Y."/>
            <person name="Zhang D."/>
            <person name="Mao C.L."/>
            <person name="Liu Y.L."/>
            <person name="Hao S.J."/>
            <person name="Liu W.Q."/>
            <person name="Lv M.Q."/>
            <person name="Zhang H.B."/>
            <person name="Liu Y."/>
            <person name="Hu-Tang G.R."/>
            <person name="Wang J.P."/>
            <person name="Wang J.H."/>
            <person name="Sun Y.H."/>
            <person name="Ni S.B."/>
            <person name="Chen W.B."/>
            <person name="Zhang X.C."/>
            <person name="Jiao Y.N."/>
            <person name="Eichler E.E."/>
            <person name="Li G.H."/>
            <person name="Liu X."/>
            <person name="Gao L.Z."/>
        </authorList>
    </citation>
    <scope>NUCLEOTIDE SEQUENCE [LARGE SCALE GENOMIC DNA]</scope>
    <source>
        <strain evidence="3">cv. GT1</strain>
        <tissue evidence="2">Leaf</tissue>
    </source>
</reference>
<feature type="region of interest" description="Disordered" evidence="1">
    <location>
        <begin position="1"/>
        <end position="39"/>
    </location>
</feature>
<dbReference type="EMBL" id="JAAGAX010000001">
    <property type="protein sequence ID" value="KAF2324204.1"/>
    <property type="molecule type" value="Genomic_DNA"/>
</dbReference>
<name>A0A6A6NGC0_HEVBR</name>
<evidence type="ECO:0000313" key="3">
    <source>
        <dbReference type="Proteomes" id="UP000467840"/>
    </source>
</evidence>
<keyword evidence="3" id="KW-1185">Reference proteome</keyword>
<proteinExistence type="predicted"/>
<sequence>MPLHDAPMFNESSDDREFQPPSNCDEDNSIDESSVDEYETDDEEFLIALKNRKAFKDTPIAHGASVDAYDDMLGNSQPEHTHNVNGELANATRELVPHAKH</sequence>